<sequence>MRRALRAHVAAAALMSPPPQLTDAALDLLMRYYVSVRQSGAQVTQTEVLRILVRVALASARLHLRRQVLEEPDCVLAILLVERTLEARFGDTYMRLALPPFLEATWLGDDGEPGGEAMVGDSSDSVDAALRRMKGTLGRCLRGFTPIDSQGLMRSEDGGGSGGYGS</sequence>
<dbReference type="EMBL" id="BNCQ01000004">
    <property type="protein sequence ID" value="GIL96883.1"/>
    <property type="molecule type" value="Genomic_DNA"/>
</dbReference>
<comment type="caution">
    <text evidence="3">The sequence shown here is derived from an EMBL/GenBank/DDBJ whole genome shotgun (WGS) entry which is preliminary data.</text>
</comment>
<gene>
    <name evidence="3" type="ORF">Vretimale_2623</name>
</gene>
<protein>
    <recommendedName>
        <fullName evidence="1">DNA helicase</fullName>
        <ecNumber evidence="1">3.6.4.12</ecNumber>
    </recommendedName>
</protein>
<dbReference type="Gene3D" id="3.40.50.300">
    <property type="entry name" value="P-loop containing nucleotide triphosphate hydrolases"/>
    <property type="match status" value="1"/>
</dbReference>
<dbReference type="EC" id="3.6.4.12" evidence="1"/>
<dbReference type="InterPro" id="IPR027417">
    <property type="entry name" value="P-loop_NTPase"/>
</dbReference>
<evidence type="ECO:0000313" key="4">
    <source>
        <dbReference type="Proteomes" id="UP000722791"/>
    </source>
</evidence>
<proteinExistence type="predicted"/>
<dbReference type="Pfam" id="PF17855">
    <property type="entry name" value="MCM_lid"/>
    <property type="match status" value="1"/>
</dbReference>
<evidence type="ECO:0000256" key="1">
    <source>
        <dbReference type="ARBA" id="ARBA00012551"/>
    </source>
</evidence>
<dbReference type="GO" id="GO:0003678">
    <property type="term" value="F:DNA helicase activity"/>
    <property type="evidence" value="ECO:0007669"/>
    <property type="project" value="UniProtKB-EC"/>
</dbReference>
<dbReference type="Proteomes" id="UP000722791">
    <property type="component" value="Unassembled WGS sequence"/>
</dbReference>
<accession>A0A8J4G0L0</accession>
<dbReference type="AlphaFoldDB" id="A0A8J4G0L0"/>
<name>A0A8J4G0L0_9CHLO</name>
<organism evidence="3 4">
    <name type="scientific">Volvox reticuliferus</name>
    <dbReference type="NCBI Taxonomy" id="1737510"/>
    <lineage>
        <taxon>Eukaryota</taxon>
        <taxon>Viridiplantae</taxon>
        <taxon>Chlorophyta</taxon>
        <taxon>core chlorophytes</taxon>
        <taxon>Chlorophyceae</taxon>
        <taxon>CS clade</taxon>
        <taxon>Chlamydomonadales</taxon>
        <taxon>Volvocaceae</taxon>
        <taxon>Volvox</taxon>
    </lineage>
</organism>
<evidence type="ECO:0000313" key="3">
    <source>
        <dbReference type="EMBL" id="GIL96883.1"/>
    </source>
</evidence>
<dbReference type="InterPro" id="IPR041562">
    <property type="entry name" value="MCM_lid"/>
</dbReference>
<reference evidence="3" key="1">
    <citation type="journal article" date="2021" name="Proc. Natl. Acad. Sci. U.S.A.">
        <title>Three genomes in the algal genus Volvox reveal the fate of a haploid sex-determining region after a transition to homothallism.</title>
        <authorList>
            <person name="Yamamoto K."/>
            <person name="Hamaji T."/>
            <person name="Kawai-Toyooka H."/>
            <person name="Matsuzaki R."/>
            <person name="Takahashi F."/>
            <person name="Nishimura Y."/>
            <person name="Kawachi M."/>
            <person name="Noguchi H."/>
            <person name="Minakuchi Y."/>
            <person name="Umen J.G."/>
            <person name="Toyoda A."/>
            <person name="Nozaki H."/>
        </authorList>
    </citation>
    <scope>NUCLEOTIDE SEQUENCE</scope>
    <source>
        <strain evidence="3">NIES-3785</strain>
    </source>
</reference>
<evidence type="ECO:0000259" key="2">
    <source>
        <dbReference type="Pfam" id="PF17855"/>
    </source>
</evidence>
<feature type="domain" description="MCM AAA-lid" evidence="2">
    <location>
        <begin position="5"/>
        <end position="83"/>
    </location>
</feature>